<dbReference type="AlphaFoldDB" id="A0A9Q1IVP5"/>
<dbReference type="EMBL" id="JAINUF010000007">
    <property type="protein sequence ID" value="KAJ8354183.1"/>
    <property type="molecule type" value="Genomic_DNA"/>
</dbReference>
<accession>A0A9Q1IVP5</accession>
<protein>
    <submittedName>
        <fullName evidence="1">Uncharacterized protein</fullName>
    </submittedName>
</protein>
<proteinExistence type="predicted"/>
<sequence>MYLLTKATGKSHFQYGNLSDCLGIRCAVSSCRIPLMRTRMPDNQFSGRQLTGISQQSCLMSIKHLHVELPRTVSS</sequence>
<organism evidence="1 2">
    <name type="scientific">Synaphobranchus kaupii</name>
    <name type="common">Kaup's arrowtooth eel</name>
    <dbReference type="NCBI Taxonomy" id="118154"/>
    <lineage>
        <taxon>Eukaryota</taxon>
        <taxon>Metazoa</taxon>
        <taxon>Chordata</taxon>
        <taxon>Craniata</taxon>
        <taxon>Vertebrata</taxon>
        <taxon>Euteleostomi</taxon>
        <taxon>Actinopterygii</taxon>
        <taxon>Neopterygii</taxon>
        <taxon>Teleostei</taxon>
        <taxon>Anguilliformes</taxon>
        <taxon>Synaphobranchidae</taxon>
        <taxon>Synaphobranchus</taxon>
    </lineage>
</organism>
<comment type="caution">
    <text evidence="1">The sequence shown here is derived from an EMBL/GenBank/DDBJ whole genome shotgun (WGS) entry which is preliminary data.</text>
</comment>
<name>A0A9Q1IVP5_SYNKA</name>
<evidence type="ECO:0000313" key="2">
    <source>
        <dbReference type="Proteomes" id="UP001152622"/>
    </source>
</evidence>
<keyword evidence="2" id="KW-1185">Reference proteome</keyword>
<reference evidence="1" key="1">
    <citation type="journal article" date="2023" name="Science">
        <title>Genome structures resolve the early diversification of teleost fishes.</title>
        <authorList>
            <person name="Parey E."/>
            <person name="Louis A."/>
            <person name="Montfort J."/>
            <person name="Bouchez O."/>
            <person name="Roques C."/>
            <person name="Iampietro C."/>
            <person name="Lluch J."/>
            <person name="Castinel A."/>
            <person name="Donnadieu C."/>
            <person name="Desvignes T."/>
            <person name="Floi Bucao C."/>
            <person name="Jouanno E."/>
            <person name="Wen M."/>
            <person name="Mejri S."/>
            <person name="Dirks R."/>
            <person name="Jansen H."/>
            <person name="Henkel C."/>
            <person name="Chen W.J."/>
            <person name="Zahm M."/>
            <person name="Cabau C."/>
            <person name="Klopp C."/>
            <person name="Thompson A.W."/>
            <person name="Robinson-Rechavi M."/>
            <person name="Braasch I."/>
            <person name="Lecointre G."/>
            <person name="Bobe J."/>
            <person name="Postlethwait J.H."/>
            <person name="Berthelot C."/>
            <person name="Roest Crollius H."/>
            <person name="Guiguen Y."/>
        </authorList>
    </citation>
    <scope>NUCLEOTIDE SEQUENCE</scope>
    <source>
        <strain evidence="1">WJC10195</strain>
    </source>
</reference>
<gene>
    <name evidence="1" type="ORF">SKAU_G00217500</name>
</gene>
<evidence type="ECO:0000313" key="1">
    <source>
        <dbReference type="EMBL" id="KAJ8354183.1"/>
    </source>
</evidence>
<dbReference type="Proteomes" id="UP001152622">
    <property type="component" value="Chromosome 7"/>
</dbReference>